<dbReference type="AlphaFoldDB" id="A0A229NZT2"/>
<feature type="transmembrane region" description="Helical" evidence="1">
    <location>
        <begin position="141"/>
        <end position="159"/>
    </location>
</feature>
<feature type="transmembrane region" description="Helical" evidence="1">
    <location>
        <begin position="342"/>
        <end position="362"/>
    </location>
</feature>
<evidence type="ECO:0000313" key="3">
    <source>
        <dbReference type="Proteomes" id="UP000215145"/>
    </source>
</evidence>
<dbReference type="Proteomes" id="UP000215145">
    <property type="component" value="Unassembled WGS sequence"/>
</dbReference>
<accession>A0A229NZT2</accession>
<feature type="transmembrane region" description="Helical" evidence="1">
    <location>
        <begin position="246"/>
        <end position="275"/>
    </location>
</feature>
<feature type="transmembrane region" description="Helical" evidence="1">
    <location>
        <begin position="31"/>
        <end position="49"/>
    </location>
</feature>
<dbReference type="EMBL" id="NMUQ01000001">
    <property type="protein sequence ID" value="OXM15536.1"/>
    <property type="molecule type" value="Genomic_DNA"/>
</dbReference>
<dbReference type="RefSeq" id="WP_089522632.1">
    <property type="nucleotide sequence ID" value="NZ_NMUQ01000001.1"/>
</dbReference>
<dbReference type="OrthoDB" id="82335at2"/>
<organism evidence="2 3">
    <name type="scientific">Paenibacillus herberti</name>
    <dbReference type="NCBI Taxonomy" id="1619309"/>
    <lineage>
        <taxon>Bacteria</taxon>
        <taxon>Bacillati</taxon>
        <taxon>Bacillota</taxon>
        <taxon>Bacilli</taxon>
        <taxon>Bacillales</taxon>
        <taxon>Paenibacillaceae</taxon>
        <taxon>Paenibacillus</taxon>
    </lineage>
</organism>
<reference evidence="2 3" key="1">
    <citation type="submission" date="2017-07" db="EMBL/GenBank/DDBJ databases">
        <title>Paenibacillus herberti R33 genome sequencing and assembly.</title>
        <authorList>
            <person name="Su W."/>
        </authorList>
    </citation>
    <scope>NUCLEOTIDE SEQUENCE [LARGE SCALE GENOMIC DNA]</scope>
    <source>
        <strain evidence="2 3">R33</strain>
    </source>
</reference>
<keyword evidence="1" id="KW-0472">Membrane</keyword>
<gene>
    <name evidence="2" type="ORF">CGZ75_02015</name>
</gene>
<keyword evidence="3" id="KW-1185">Reference proteome</keyword>
<keyword evidence="1" id="KW-0812">Transmembrane</keyword>
<proteinExistence type="predicted"/>
<feature type="transmembrane region" description="Helical" evidence="1">
    <location>
        <begin position="61"/>
        <end position="80"/>
    </location>
</feature>
<evidence type="ECO:0000313" key="2">
    <source>
        <dbReference type="EMBL" id="OXM15536.1"/>
    </source>
</evidence>
<feature type="transmembrane region" description="Helical" evidence="1">
    <location>
        <begin position="165"/>
        <end position="182"/>
    </location>
</feature>
<protein>
    <recommendedName>
        <fullName evidence="4">Multi-TM2 domain-containing protein</fullName>
    </recommendedName>
</protein>
<feature type="transmembrane region" description="Helical" evidence="1">
    <location>
        <begin position="6"/>
        <end position="24"/>
    </location>
</feature>
<comment type="caution">
    <text evidence="2">The sequence shown here is derived from an EMBL/GenBank/DDBJ whole genome shotgun (WGS) entry which is preliminary data.</text>
</comment>
<name>A0A229NZT2_9BACL</name>
<evidence type="ECO:0008006" key="4">
    <source>
        <dbReference type="Google" id="ProtNLM"/>
    </source>
</evidence>
<sequence>MRNSLNPFLVLLLGFIPGAGHAYLQKYIRMIVYGTFVLLPLAFMFLLAVTDNLDGEAVMMVLFPMLIWVISMFDLLVTLLKRPAVPAHVFEPGPMDAQGIPTARLVPSQIAENQREKSMTILLSFIPGLGQMYLGLLQRGVALMVTFAGLGTFIIFVTILLRTPVFLVLLLLMPVLWVYAMFDAVKLVQRKHLGEPLTDRSLFEEIEGHFASGRKNKTAAAALSFLPGAGHLYLGMQKRGLQLMGIFLLSIYLMDSLRMTLFLFLLPLVWCYAFFDALQQHGRYLRGELADTPVLGGHTGYNRLLGTGLILLGGYYLSDRILVEIASNYFPQFYSAYQEIRYNLPAALTAFLLIAAGLRLFLGRPNPPIPQPLHEGTEFTRRQNEEF</sequence>
<keyword evidence="1" id="KW-1133">Transmembrane helix</keyword>
<evidence type="ECO:0000256" key="1">
    <source>
        <dbReference type="SAM" id="Phobius"/>
    </source>
</evidence>